<evidence type="ECO:0000256" key="8">
    <source>
        <dbReference type="ARBA" id="ARBA00069124"/>
    </source>
</evidence>
<dbReference type="Gene3D" id="3.60.20.30">
    <property type="entry name" value="(Glycosyl)asparaginase"/>
    <property type="match status" value="1"/>
</dbReference>
<dbReference type="EC" id="3.5.1.1" evidence="3"/>
<evidence type="ECO:0000256" key="4">
    <source>
        <dbReference type="ARBA" id="ARBA00022670"/>
    </source>
</evidence>
<dbReference type="EC" id="3.4.19.5" evidence="2"/>
<accession>A0A7V8NQJ5</accession>
<evidence type="ECO:0000256" key="1">
    <source>
        <dbReference type="ARBA" id="ARBA00000306"/>
    </source>
</evidence>
<dbReference type="SUPFAM" id="SSF56235">
    <property type="entry name" value="N-terminal nucleophile aminohydrolases (Ntn hydrolases)"/>
    <property type="match status" value="1"/>
</dbReference>
<keyword evidence="4" id="KW-0645">Protease</keyword>
<evidence type="ECO:0000313" key="12">
    <source>
        <dbReference type="EMBL" id="MBA0085631.1"/>
    </source>
</evidence>
<evidence type="ECO:0000256" key="3">
    <source>
        <dbReference type="ARBA" id="ARBA00012920"/>
    </source>
</evidence>
<evidence type="ECO:0000256" key="7">
    <source>
        <dbReference type="ARBA" id="ARBA00049366"/>
    </source>
</evidence>
<comment type="catalytic activity">
    <reaction evidence="1">
        <text>Cleavage of a beta-linked Asp residue from the N-terminus of a polypeptide.</text>
        <dbReference type="EC" id="3.4.19.5"/>
    </reaction>
</comment>
<dbReference type="InterPro" id="IPR029055">
    <property type="entry name" value="Ntn_hydrolases_N"/>
</dbReference>
<dbReference type="Proteomes" id="UP000567293">
    <property type="component" value="Unassembled WGS sequence"/>
</dbReference>
<sequence length="311" mass="32553">MKPALIVHGGAWDIPDEAVDDCKSGCQRALAAAWSILAKGGNALEAIEAAVMVLEDDPVFDAGYGSHLNRDGRVECDAMVMDGATLRAGAACTLQRVKNPIRLARAILENCPHMMLVAEGAERFATEQGIALCKPKELVSEVEHEAWLKCREDQHAAAHHRGHEQGTVGAVAIDQSGKLFAATSTGGTCCKLPGRVGDSPLIGCGCYADSEAGGVSCTGYGEAIMKIVLAKTAVDLLRQARICVDTPAAEPCGVFSGQLAAREAVHLLAKRTHGTGGLILLDCHGNPGFAFNTPRMAYGYVALDGSFVTAV</sequence>
<protein>
    <recommendedName>
        <fullName evidence="8">Isoaspartyl peptidase</fullName>
        <ecNumber evidence="2">3.4.19.5</ecNumber>
        <ecNumber evidence="3">3.5.1.1</ecNumber>
    </recommendedName>
</protein>
<dbReference type="GO" id="GO:0005737">
    <property type="term" value="C:cytoplasm"/>
    <property type="evidence" value="ECO:0007669"/>
    <property type="project" value="TreeGrafter"/>
</dbReference>
<keyword evidence="5" id="KW-0378">Hydrolase</keyword>
<organism evidence="12 13">
    <name type="scientific">Candidatus Acidiferrum panamense</name>
    <dbReference type="NCBI Taxonomy" id="2741543"/>
    <lineage>
        <taxon>Bacteria</taxon>
        <taxon>Pseudomonadati</taxon>
        <taxon>Acidobacteriota</taxon>
        <taxon>Terriglobia</taxon>
        <taxon>Candidatus Acidiferrales</taxon>
        <taxon>Candidatus Acidiferrum</taxon>
    </lineage>
</organism>
<dbReference type="GO" id="GO:0008798">
    <property type="term" value="F:beta-aspartyl-peptidase activity"/>
    <property type="evidence" value="ECO:0007669"/>
    <property type="project" value="UniProtKB-EC"/>
</dbReference>
<gene>
    <name evidence="12" type="ORF">HRJ53_11600</name>
</gene>
<dbReference type="InterPro" id="IPR033844">
    <property type="entry name" value="ASRGL1_meta"/>
</dbReference>
<evidence type="ECO:0000256" key="10">
    <source>
        <dbReference type="PIRSR" id="PIRSR600246-2"/>
    </source>
</evidence>
<dbReference type="GO" id="GO:0004067">
    <property type="term" value="F:asparaginase activity"/>
    <property type="evidence" value="ECO:0007669"/>
    <property type="project" value="UniProtKB-EC"/>
</dbReference>
<dbReference type="InterPro" id="IPR000246">
    <property type="entry name" value="Peptidase_T2"/>
</dbReference>
<keyword evidence="13" id="KW-1185">Reference proteome</keyword>
<dbReference type="AlphaFoldDB" id="A0A7V8NQJ5"/>
<proteinExistence type="predicted"/>
<evidence type="ECO:0000256" key="5">
    <source>
        <dbReference type="ARBA" id="ARBA00022801"/>
    </source>
</evidence>
<feature type="binding site" evidence="10">
    <location>
        <begin position="218"/>
        <end position="221"/>
    </location>
    <ligand>
        <name>substrate</name>
    </ligand>
</feature>
<dbReference type="CDD" id="cd04702">
    <property type="entry name" value="ASRGL1_like"/>
    <property type="match status" value="1"/>
</dbReference>
<evidence type="ECO:0000313" key="13">
    <source>
        <dbReference type="Proteomes" id="UP000567293"/>
    </source>
</evidence>
<dbReference type="GO" id="GO:0006508">
    <property type="term" value="P:proteolysis"/>
    <property type="evidence" value="ECO:0007669"/>
    <property type="project" value="UniProtKB-KW"/>
</dbReference>
<feature type="site" description="Cleavage; by autolysis" evidence="11">
    <location>
        <begin position="166"/>
        <end position="167"/>
    </location>
</feature>
<evidence type="ECO:0000256" key="2">
    <source>
        <dbReference type="ARBA" id="ARBA00012879"/>
    </source>
</evidence>
<comment type="catalytic activity">
    <reaction evidence="7">
        <text>L-asparagine + H2O = L-aspartate + NH4(+)</text>
        <dbReference type="Rhea" id="RHEA:21016"/>
        <dbReference type="ChEBI" id="CHEBI:15377"/>
        <dbReference type="ChEBI" id="CHEBI:28938"/>
        <dbReference type="ChEBI" id="CHEBI:29991"/>
        <dbReference type="ChEBI" id="CHEBI:58048"/>
        <dbReference type="EC" id="3.5.1.1"/>
    </reaction>
</comment>
<dbReference type="Pfam" id="PF01112">
    <property type="entry name" value="Asparaginase_2"/>
    <property type="match status" value="1"/>
</dbReference>
<evidence type="ECO:0000256" key="6">
    <source>
        <dbReference type="ARBA" id="ARBA00022813"/>
    </source>
</evidence>
<dbReference type="PANTHER" id="PTHR10188:SF6">
    <property type="entry name" value="N(4)-(BETA-N-ACETYLGLUCOSAMINYL)-L-ASPARAGINASE"/>
    <property type="match status" value="1"/>
</dbReference>
<dbReference type="PANTHER" id="PTHR10188">
    <property type="entry name" value="L-ASPARAGINASE"/>
    <property type="match status" value="1"/>
</dbReference>
<feature type="binding site" evidence="10">
    <location>
        <begin position="195"/>
        <end position="198"/>
    </location>
    <ligand>
        <name>substrate</name>
    </ligand>
</feature>
<keyword evidence="6" id="KW-0068">Autocatalytic cleavage</keyword>
<evidence type="ECO:0000256" key="9">
    <source>
        <dbReference type="PIRSR" id="PIRSR600246-1"/>
    </source>
</evidence>
<comment type="caution">
    <text evidence="12">The sequence shown here is derived from an EMBL/GenBank/DDBJ whole genome shotgun (WGS) entry which is preliminary data.</text>
</comment>
<name>A0A7V8NQJ5_9BACT</name>
<dbReference type="FunFam" id="3.60.20.30:FF:000001">
    <property type="entry name" value="Isoaspartyl peptidase/L-asparaginase"/>
    <property type="match status" value="1"/>
</dbReference>
<reference evidence="12" key="1">
    <citation type="submission" date="2020-06" db="EMBL/GenBank/DDBJ databases">
        <title>Legume-microbial interactions unlock mineral nutrients during tropical forest succession.</title>
        <authorList>
            <person name="Epihov D.Z."/>
        </authorList>
    </citation>
    <scope>NUCLEOTIDE SEQUENCE [LARGE SCALE GENOMIC DNA]</scope>
    <source>
        <strain evidence="12">Pan2503</strain>
    </source>
</reference>
<dbReference type="EMBL" id="JACDQQ010001127">
    <property type="protein sequence ID" value="MBA0085631.1"/>
    <property type="molecule type" value="Genomic_DNA"/>
</dbReference>
<feature type="active site" description="Nucleophile" evidence="9">
    <location>
        <position position="167"/>
    </location>
</feature>
<evidence type="ECO:0000256" key="11">
    <source>
        <dbReference type="PIRSR" id="PIRSR600246-3"/>
    </source>
</evidence>